<dbReference type="EMBL" id="PHQY01000587">
    <property type="protein sequence ID" value="PJO43850.1"/>
    <property type="molecule type" value="Genomic_DNA"/>
</dbReference>
<evidence type="ECO:0000256" key="1">
    <source>
        <dbReference type="SAM" id="Phobius"/>
    </source>
</evidence>
<sequence length="83" mass="9608">MDKRSEGNERKFKNAWIASWFALVGQLAIFIGVAIFTTNWRFVMWSFMVSMMIGVPSMINTWRAQKKANSNKKNGAVFKLYPL</sequence>
<feature type="transmembrane region" description="Helical" evidence="1">
    <location>
        <begin position="42"/>
        <end position="62"/>
    </location>
</feature>
<keyword evidence="1" id="KW-1133">Transmembrane helix</keyword>
<comment type="caution">
    <text evidence="2">The sequence shown here is derived from an EMBL/GenBank/DDBJ whole genome shotgun (WGS) entry which is preliminary data.</text>
</comment>
<feature type="transmembrane region" description="Helical" evidence="1">
    <location>
        <begin position="12"/>
        <end position="36"/>
    </location>
</feature>
<keyword evidence="1" id="KW-0812">Transmembrane</keyword>
<protein>
    <submittedName>
        <fullName evidence="2">Uncharacterized protein</fullName>
    </submittedName>
</protein>
<dbReference type="AlphaFoldDB" id="A0A2M9Q6Z5"/>
<name>A0A2M9Q6Z5_9BACI</name>
<gene>
    <name evidence="2" type="ORF">CWD94_10370</name>
</gene>
<evidence type="ECO:0000313" key="3">
    <source>
        <dbReference type="Proteomes" id="UP000232101"/>
    </source>
</evidence>
<reference evidence="2 3" key="1">
    <citation type="submission" date="2017-11" db="EMBL/GenBank/DDBJ databases">
        <title>Bacterial isolate from king chilli rhizosphere.</title>
        <authorList>
            <person name="Takhelmayum P."/>
            <person name="Sarangthem I."/>
        </authorList>
    </citation>
    <scope>NUCLEOTIDE SEQUENCE [LARGE SCALE GENOMIC DNA]</scope>
    <source>
        <strain evidence="3">t26</strain>
    </source>
</reference>
<evidence type="ECO:0000313" key="2">
    <source>
        <dbReference type="EMBL" id="PJO43850.1"/>
    </source>
</evidence>
<dbReference type="Proteomes" id="UP000232101">
    <property type="component" value="Unassembled WGS sequence"/>
</dbReference>
<proteinExistence type="predicted"/>
<keyword evidence="1" id="KW-0472">Membrane</keyword>
<organism evidence="2 3">
    <name type="scientific">Lysinibacillus xylanilyticus</name>
    <dbReference type="NCBI Taxonomy" id="582475"/>
    <lineage>
        <taxon>Bacteria</taxon>
        <taxon>Bacillati</taxon>
        <taxon>Bacillota</taxon>
        <taxon>Bacilli</taxon>
        <taxon>Bacillales</taxon>
        <taxon>Bacillaceae</taxon>
        <taxon>Lysinibacillus</taxon>
    </lineage>
</organism>
<accession>A0A2M9Q6Z5</accession>